<feature type="compositionally biased region" description="Basic and acidic residues" evidence="1">
    <location>
        <begin position="35"/>
        <end position="55"/>
    </location>
</feature>
<dbReference type="EMBL" id="CP036426">
    <property type="protein sequence ID" value="QDV38588.1"/>
    <property type="molecule type" value="Genomic_DNA"/>
</dbReference>
<dbReference type="RefSeq" id="WP_145277206.1">
    <property type="nucleotide sequence ID" value="NZ_CP036426.1"/>
</dbReference>
<dbReference type="Proteomes" id="UP000317835">
    <property type="component" value="Chromosome"/>
</dbReference>
<evidence type="ECO:0000313" key="3">
    <source>
        <dbReference type="Proteomes" id="UP000317835"/>
    </source>
</evidence>
<dbReference type="AlphaFoldDB" id="A0A518HCK0"/>
<name>A0A518HCK0_9BACT</name>
<protein>
    <submittedName>
        <fullName evidence="2">Uncharacterized protein</fullName>
    </submittedName>
</protein>
<evidence type="ECO:0000313" key="2">
    <source>
        <dbReference type="EMBL" id="QDV38588.1"/>
    </source>
</evidence>
<feature type="region of interest" description="Disordered" evidence="1">
    <location>
        <begin position="17"/>
        <end position="64"/>
    </location>
</feature>
<sequence>MSGPIVRKYGFPNFDKIFGPKPVMHGANDESPGAEDGKARVEAPAVEEQRARGEDSGGGGGTAR</sequence>
<keyword evidence="3" id="KW-1185">Reference proteome</keyword>
<reference evidence="2 3" key="1">
    <citation type="submission" date="2019-02" db="EMBL/GenBank/DDBJ databases">
        <title>Deep-cultivation of Planctomycetes and their phenomic and genomic characterization uncovers novel biology.</title>
        <authorList>
            <person name="Wiegand S."/>
            <person name="Jogler M."/>
            <person name="Boedeker C."/>
            <person name="Pinto D."/>
            <person name="Vollmers J."/>
            <person name="Rivas-Marin E."/>
            <person name="Kohn T."/>
            <person name="Peeters S.H."/>
            <person name="Heuer A."/>
            <person name="Rast P."/>
            <person name="Oberbeckmann S."/>
            <person name="Bunk B."/>
            <person name="Jeske O."/>
            <person name="Meyerdierks A."/>
            <person name="Storesund J.E."/>
            <person name="Kallscheuer N."/>
            <person name="Luecker S."/>
            <person name="Lage O.M."/>
            <person name="Pohl T."/>
            <person name="Merkel B.J."/>
            <person name="Hornburger P."/>
            <person name="Mueller R.-W."/>
            <person name="Bruemmer F."/>
            <person name="Labrenz M."/>
            <person name="Spormann A.M."/>
            <person name="Op den Camp H."/>
            <person name="Overmann J."/>
            <person name="Amann R."/>
            <person name="Jetten M.S.M."/>
            <person name="Mascher T."/>
            <person name="Medema M.H."/>
            <person name="Devos D.P."/>
            <person name="Kaster A.-K."/>
            <person name="Ovreas L."/>
            <person name="Rohde M."/>
            <person name="Galperin M.Y."/>
            <person name="Jogler C."/>
        </authorList>
    </citation>
    <scope>NUCLEOTIDE SEQUENCE [LARGE SCALE GENOMIC DNA]</scope>
    <source>
        <strain evidence="2 3">ElP</strain>
    </source>
</reference>
<gene>
    <name evidence="2" type="ORF">ElP_65430</name>
</gene>
<organism evidence="2 3">
    <name type="scientific">Tautonia plasticadhaerens</name>
    <dbReference type="NCBI Taxonomy" id="2527974"/>
    <lineage>
        <taxon>Bacteria</taxon>
        <taxon>Pseudomonadati</taxon>
        <taxon>Planctomycetota</taxon>
        <taxon>Planctomycetia</taxon>
        <taxon>Isosphaerales</taxon>
        <taxon>Isosphaeraceae</taxon>
        <taxon>Tautonia</taxon>
    </lineage>
</organism>
<dbReference type="OrthoDB" id="292221at2"/>
<dbReference type="KEGG" id="tpla:ElP_65430"/>
<evidence type="ECO:0000256" key="1">
    <source>
        <dbReference type="SAM" id="MobiDB-lite"/>
    </source>
</evidence>
<accession>A0A518HCK0</accession>
<proteinExistence type="predicted"/>